<reference evidence="1 2" key="1">
    <citation type="journal article" date="2023" name="Arcadia Sci">
        <title>De novo assembly of a long-read Amblyomma americanum tick genome.</title>
        <authorList>
            <person name="Chou S."/>
            <person name="Poskanzer K.E."/>
            <person name="Rollins M."/>
            <person name="Thuy-Boun P.S."/>
        </authorList>
    </citation>
    <scope>NUCLEOTIDE SEQUENCE [LARGE SCALE GENOMIC DNA]</scope>
    <source>
        <strain evidence="1">F_SG_1</strain>
        <tissue evidence="1">Salivary glands</tissue>
    </source>
</reference>
<dbReference type="SUPFAM" id="SSF52047">
    <property type="entry name" value="RNI-like"/>
    <property type="match status" value="1"/>
</dbReference>
<evidence type="ECO:0000313" key="1">
    <source>
        <dbReference type="EMBL" id="KAK8765282.1"/>
    </source>
</evidence>
<accession>A0AAQ4DS42</accession>
<gene>
    <name evidence="1" type="ORF">V5799_032118</name>
</gene>
<organism evidence="1 2">
    <name type="scientific">Amblyomma americanum</name>
    <name type="common">Lone star tick</name>
    <dbReference type="NCBI Taxonomy" id="6943"/>
    <lineage>
        <taxon>Eukaryota</taxon>
        <taxon>Metazoa</taxon>
        <taxon>Ecdysozoa</taxon>
        <taxon>Arthropoda</taxon>
        <taxon>Chelicerata</taxon>
        <taxon>Arachnida</taxon>
        <taxon>Acari</taxon>
        <taxon>Parasitiformes</taxon>
        <taxon>Ixodida</taxon>
        <taxon>Ixodoidea</taxon>
        <taxon>Ixodidae</taxon>
        <taxon>Amblyomminae</taxon>
        <taxon>Amblyomma</taxon>
    </lineage>
</organism>
<evidence type="ECO:0000313" key="2">
    <source>
        <dbReference type="Proteomes" id="UP001321473"/>
    </source>
</evidence>
<comment type="caution">
    <text evidence="1">The sequence shown here is derived from an EMBL/GenBank/DDBJ whole genome shotgun (WGS) entry which is preliminary data.</text>
</comment>
<sequence length="275" mass="30848">MEEEQVPFLFEQDLFADVFKRMLVLWKQEFLPQITRPVRRNYSQVSVAVTGSVDKGLLREFFDAVASSKTLRVLHFYPSDNCFDEVADGVASVVKRTTTLKVVQNLMHVEEGCEQQLLRVLDALKENRSVINFTMYVELLTPEIATSLSELLAVNDALRDVEVCGYWGIRPEEVETILGGLRKNHTLTGIMVTWDGNGDAQEGLDEMEELLKRNARLLDQAVSFVTGDCTNTETADAARILRDSAGLVEKLEELTGKTEEAVLWDIETAVSGLSK</sequence>
<name>A0AAQ4DS42_AMBAM</name>
<dbReference type="InterPro" id="IPR032675">
    <property type="entry name" value="LRR_dom_sf"/>
</dbReference>
<dbReference type="Proteomes" id="UP001321473">
    <property type="component" value="Unassembled WGS sequence"/>
</dbReference>
<dbReference type="AlphaFoldDB" id="A0AAQ4DS42"/>
<dbReference type="EMBL" id="JARKHS020027548">
    <property type="protein sequence ID" value="KAK8765282.1"/>
    <property type="molecule type" value="Genomic_DNA"/>
</dbReference>
<dbReference type="Gene3D" id="3.80.10.10">
    <property type="entry name" value="Ribonuclease Inhibitor"/>
    <property type="match status" value="1"/>
</dbReference>
<protein>
    <submittedName>
        <fullName evidence="1">Uncharacterized protein</fullName>
    </submittedName>
</protein>
<proteinExistence type="predicted"/>
<keyword evidence="2" id="KW-1185">Reference proteome</keyword>